<evidence type="ECO:0000313" key="2">
    <source>
        <dbReference type="Proteomes" id="UP000031668"/>
    </source>
</evidence>
<proteinExistence type="predicted"/>
<dbReference type="EMBL" id="JWZT01000939">
    <property type="protein sequence ID" value="KII73161.1"/>
    <property type="molecule type" value="Genomic_DNA"/>
</dbReference>
<reference evidence="1 2" key="1">
    <citation type="journal article" date="2014" name="Genome Biol. Evol.">
        <title>The genome of the myxosporean Thelohanellus kitauei shows adaptations to nutrient acquisition within its fish host.</title>
        <authorList>
            <person name="Yang Y."/>
            <person name="Xiong J."/>
            <person name="Zhou Z."/>
            <person name="Huo F."/>
            <person name="Miao W."/>
            <person name="Ran C."/>
            <person name="Liu Y."/>
            <person name="Zhang J."/>
            <person name="Feng J."/>
            <person name="Wang M."/>
            <person name="Wang M."/>
            <person name="Wang L."/>
            <person name="Yao B."/>
        </authorList>
    </citation>
    <scope>NUCLEOTIDE SEQUENCE [LARGE SCALE GENOMIC DNA]</scope>
    <source>
        <strain evidence="1">Wuqing</strain>
    </source>
</reference>
<dbReference type="Proteomes" id="UP000031668">
    <property type="component" value="Unassembled WGS sequence"/>
</dbReference>
<comment type="caution">
    <text evidence="1">The sequence shown here is derived from an EMBL/GenBank/DDBJ whole genome shotgun (WGS) entry which is preliminary data.</text>
</comment>
<organism evidence="1 2">
    <name type="scientific">Thelohanellus kitauei</name>
    <name type="common">Myxosporean</name>
    <dbReference type="NCBI Taxonomy" id="669202"/>
    <lineage>
        <taxon>Eukaryota</taxon>
        <taxon>Metazoa</taxon>
        <taxon>Cnidaria</taxon>
        <taxon>Myxozoa</taxon>
        <taxon>Myxosporea</taxon>
        <taxon>Bivalvulida</taxon>
        <taxon>Platysporina</taxon>
        <taxon>Myxobolidae</taxon>
        <taxon>Thelohanellus</taxon>
    </lineage>
</organism>
<name>A0A0C2N0Q8_THEKT</name>
<gene>
    <name evidence="1" type="ORF">RF11_12492</name>
</gene>
<keyword evidence="2" id="KW-1185">Reference proteome</keyword>
<accession>A0A0C2N0Q8</accession>
<evidence type="ECO:0000313" key="1">
    <source>
        <dbReference type="EMBL" id="KII73161.1"/>
    </source>
</evidence>
<dbReference type="AlphaFoldDB" id="A0A0C2N0Q8"/>
<sequence>MCIDSFTRGFVDVVLSVYGCCKNVIDMYSSSAIQEFHIYLSVHKDAKYFTGFHFFVTHNTGDRFLCLTDIYYFTLLHLHFLDHLQELKKYMKRRLLLAYNSSYVNLDLSPMVEINIQVYDNNNGGGINSLIYRLNISGWRASYACRHTKLEIKENNVLYNNKWKDVFTGVIELAEVLIVDHVATYSESGNKIMFKNFKFTPFQTSLDNHSMNIN</sequence>
<protein>
    <submittedName>
        <fullName evidence="1">Uncharacterized protein</fullName>
    </submittedName>
</protein>